<evidence type="ECO:0000313" key="2">
    <source>
        <dbReference type="Proteomes" id="UP000324222"/>
    </source>
</evidence>
<accession>A0A5B7CPB0</accession>
<protein>
    <submittedName>
        <fullName evidence="1">Uncharacterized protein</fullName>
    </submittedName>
</protein>
<name>A0A5B7CPB0_PORTR</name>
<evidence type="ECO:0000313" key="1">
    <source>
        <dbReference type="EMBL" id="MPC09433.1"/>
    </source>
</evidence>
<dbReference type="AlphaFoldDB" id="A0A5B7CPB0"/>
<proteinExistence type="predicted"/>
<reference evidence="1 2" key="1">
    <citation type="submission" date="2019-05" db="EMBL/GenBank/DDBJ databases">
        <title>Another draft genome of Portunus trituberculatus and its Hox gene families provides insights of decapod evolution.</title>
        <authorList>
            <person name="Jeong J.-H."/>
            <person name="Song I."/>
            <person name="Kim S."/>
            <person name="Choi T."/>
            <person name="Kim D."/>
            <person name="Ryu S."/>
            <person name="Kim W."/>
        </authorList>
    </citation>
    <scope>NUCLEOTIDE SEQUENCE [LARGE SCALE GENOMIC DNA]</scope>
    <source>
        <tissue evidence="1">Muscle</tissue>
    </source>
</reference>
<organism evidence="1 2">
    <name type="scientific">Portunus trituberculatus</name>
    <name type="common">Swimming crab</name>
    <name type="synonym">Neptunus trituberculatus</name>
    <dbReference type="NCBI Taxonomy" id="210409"/>
    <lineage>
        <taxon>Eukaryota</taxon>
        <taxon>Metazoa</taxon>
        <taxon>Ecdysozoa</taxon>
        <taxon>Arthropoda</taxon>
        <taxon>Crustacea</taxon>
        <taxon>Multicrustacea</taxon>
        <taxon>Malacostraca</taxon>
        <taxon>Eumalacostraca</taxon>
        <taxon>Eucarida</taxon>
        <taxon>Decapoda</taxon>
        <taxon>Pleocyemata</taxon>
        <taxon>Brachyura</taxon>
        <taxon>Eubrachyura</taxon>
        <taxon>Portunoidea</taxon>
        <taxon>Portunidae</taxon>
        <taxon>Portuninae</taxon>
        <taxon>Portunus</taxon>
    </lineage>
</organism>
<keyword evidence="2" id="KW-1185">Reference proteome</keyword>
<dbReference type="EMBL" id="VSRR010000069">
    <property type="protein sequence ID" value="MPC09433.1"/>
    <property type="molecule type" value="Genomic_DNA"/>
</dbReference>
<comment type="caution">
    <text evidence="1">The sequence shown here is derived from an EMBL/GenBank/DDBJ whole genome shotgun (WGS) entry which is preliminary data.</text>
</comment>
<dbReference type="Proteomes" id="UP000324222">
    <property type="component" value="Unassembled WGS sequence"/>
</dbReference>
<gene>
    <name evidence="1" type="ORF">E2C01_002044</name>
</gene>
<sequence>MIDRLQAPHGRREHCLTMISCNSLREVRTPLTPVQGAVVQMCTRTVIVTCKPKTCKAQDSILWRVSGSTSPGSELLAVVWCVLKPEELLVAASSSNSSMSPQMVKQKEWEVCSLLKSVLTSCGGKLPMNRLNGFSQSVRAYGALWASHHAAVYIKNLLPFVTHTRFQYFWDILAQ</sequence>